<sequence length="99" mass="11397">MDAHSATATMNFEGLKGSVTYFFNEQNELLKVEAWRYKDSGEDARPLLCVGTVKKQRKVGGLTVPVKMEISWMLEEGPFTWYRFDVHDIRFNSINGQFS</sequence>
<protein>
    <submittedName>
        <fullName evidence="1">Uncharacterized protein</fullName>
    </submittedName>
</protein>
<dbReference type="Pfam" id="PF21900">
    <property type="entry name" value="DUF6920"/>
    <property type="match status" value="1"/>
</dbReference>
<name>A0ABT7ZNB5_9BACL</name>
<proteinExistence type="predicted"/>
<dbReference type="InterPro" id="IPR054213">
    <property type="entry name" value="DUF6920"/>
</dbReference>
<dbReference type="EMBL" id="JASDCQ010000004">
    <property type="protein sequence ID" value="MDN3428635.1"/>
    <property type="molecule type" value="Genomic_DNA"/>
</dbReference>
<comment type="caution">
    <text evidence="1">The sequence shown here is derived from an EMBL/GenBank/DDBJ whole genome shotgun (WGS) entry which is preliminary data.</text>
</comment>
<keyword evidence="2" id="KW-1185">Reference proteome</keyword>
<evidence type="ECO:0000313" key="2">
    <source>
        <dbReference type="Proteomes" id="UP001225873"/>
    </source>
</evidence>
<evidence type="ECO:0000313" key="1">
    <source>
        <dbReference type="EMBL" id="MDN3428635.1"/>
    </source>
</evidence>
<reference evidence="1 2" key="1">
    <citation type="submission" date="2023-03" db="EMBL/GenBank/DDBJ databases">
        <authorList>
            <person name="Uniacke-Lowe S."/>
            <person name="Ross P."/>
            <person name="Hill C."/>
        </authorList>
    </citation>
    <scope>NUCLEOTIDE SEQUENCE [LARGE SCALE GENOMIC DNA]</scope>
    <source>
        <strain evidence="1 2">APC 4016</strain>
    </source>
</reference>
<dbReference type="Proteomes" id="UP001225873">
    <property type="component" value="Unassembled WGS sequence"/>
</dbReference>
<accession>A0ABT7ZNB5</accession>
<gene>
    <name evidence="1" type="ORF">QMA01_15120</name>
</gene>
<organism evidence="1 2">
    <name type="scientific">Planococcus notacanthi</name>
    <dbReference type="NCBI Taxonomy" id="3035188"/>
    <lineage>
        <taxon>Bacteria</taxon>
        <taxon>Bacillati</taxon>
        <taxon>Bacillota</taxon>
        <taxon>Bacilli</taxon>
        <taxon>Bacillales</taxon>
        <taxon>Caryophanaceae</taxon>
        <taxon>Planococcus</taxon>
    </lineage>
</organism>